<name>A0A4V2K0P4_9APHY</name>
<sequence length="98" mass="10866">MSIDALLQGTASSRALLCIAILPTLNVHLVRLLLQWQGVARRSPPRRRGWGLNFAAKTICIDVHIAQGAPESDLSRRRNRIRNPIRETGSRICSISPS</sequence>
<dbReference type="AlphaFoldDB" id="A0A4V2K0P4"/>
<organism evidence="1">
    <name type="scientific">Dichomitus squalens</name>
    <dbReference type="NCBI Taxonomy" id="114155"/>
    <lineage>
        <taxon>Eukaryota</taxon>
        <taxon>Fungi</taxon>
        <taxon>Dikarya</taxon>
        <taxon>Basidiomycota</taxon>
        <taxon>Agaricomycotina</taxon>
        <taxon>Agaricomycetes</taxon>
        <taxon>Polyporales</taxon>
        <taxon>Polyporaceae</taxon>
        <taxon>Dichomitus</taxon>
    </lineage>
</organism>
<dbReference type="EMBL" id="ML143411">
    <property type="protein sequence ID" value="TBU29713.1"/>
    <property type="molecule type" value="Genomic_DNA"/>
</dbReference>
<reference evidence="1" key="1">
    <citation type="submission" date="2019-01" db="EMBL/GenBank/DDBJ databases">
        <title>Draft genome sequences of three monokaryotic isolates of the white-rot basidiomycete fungus Dichomitus squalens.</title>
        <authorList>
            <consortium name="DOE Joint Genome Institute"/>
            <person name="Lopez S.C."/>
            <person name="Andreopoulos B."/>
            <person name="Pangilinan J."/>
            <person name="Lipzen A."/>
            <person name="Riley R."/>
            <person name="Ahrendt S."/>
            <person name="Ng V."/>
            <person name="Barry K."/>
            <person name="Daum C."/>
            <person name="Grigoriev I.V."/>
            <person name="Hilden K.S."/>
            <person name="Makela M.R."/>
            <person name="de Vries R.P."/>
        </authorList>
    </citation>
    <scope>NUCLEOTIDE SEQUENCE [LARGE SCALE GENOMIC DNA]</scope>
    <source>
        <strain evidence="1">OM18370.1</strain>
    </source>
</reference>
<evidence type="ECO:0000313" key="1">
    <source>
        <dbReference type="EMBL" id="TBU29713.1"/>
    </source>
</evidence>
<accession>A0A4V2K0P4</accession>
<dbReference type="Proteomes" id="UP000292957">
    <property type="component" value="Unassembled WGS sequence"/>
</dbReference>
<gene>
    <name evidence="1" type="ORF">BD311DRAFT_260781</name>
</gene>
<proteinExistence type="predicted"/>
<protein>
    <submittedName>
        <fullName evidence="1">Uncharacterized protein</fullName>
    </submittedName>
</protein>